<organism evidence="1">
    <name type="scientific">Arundo donax</name>
    <name type="common">Giant reed</name>
    <name type="synonym">Donax arundinaceus</name>
    <dbReference type="NCBI Taxonomy" id="35708"/>
    <lineage>
        <taxon>Eukaryota</taxon>
        <taxon>Viridiplantae</taxon>
        <taxon>Streptophyta</taxon>
        <taxon>Embryophyta</taxon>
        <taxon>Tracheophyta</taxon>
        <taxon>Spermatophyta</taxon>
        <taxon>Magnoliopsida</taxon>
        <taxon>Liliopsida</taxon>
        <taxon>Poales</taxon>
        <taxon>Poaceae</taxon>
        <taxon>PACMAD clade</taxon>
        <taxon>Arundinoideae</taxon>
        <taxon>Arundineae</taxon>
        <taxon>Arundo</taxon>
    </lineage>
</organism>
<sequence>MIPLDIEQYCSSSTKMLLPFEQ</sequence>
<dbReference type="AlphaFoldDB" id="A0A0A9A8M8"/>
<proteinExistence type="predicted"/>
<evidence type="ECO:0000313" key="1">
    <source>
        <dbReference type="EMBL" id="JAD48014.1"/>
    </source>
</evidence>
<accession>A0A0A9A8M8</accession>
<reference evidence="1" key="2">
    <citation type="journal article" date="2015" name="Data Brief">
        <title>Shoot transcriptome of the giant reed, Arundo donax.</title>
        <authorList>
            <person name="Barrero R.A."/>
            <person name="Guerrero F.D."/>
            <person name="Moolhuijzen P."/>
            <person name="Goolsby J.A."/>
            <person name="Tidwell J."/>
            <person name="Bellgard S.E."/>
            <person name="Bellgard M.I."/>
        </authorList>
    </citation>
    <scope>NUCLEOTIDE SEQUENCE</scope>
    <source>
        <tissue evidence="1">Shoot tissue taken approximately 20 cm above the soil surface</tissue>
    </source>
</reference>
<name>A0A0A9A8M8_ARUDO</name>
<reference evidence="1" key="1">
    <citation type="submission" date="2014-09" db="EMBL/GenBank/DDBJ databases">
        <authorList>
            <person name="Magalhaes I.L.F."/>
            <person name="Oliveira U."/>
            <person name="Santos F.R."/>
            <person name="Vidigal T.H.D.A."/>
            <person name="Brescovit A.D."/>
            <person name="Santos A.J."/>
        </authorList>
    </citation>
    <scope>NUCLEOTIDE SEQUENCE</scope>
    <source>
        <tissue evidence="1">Shoot tissue taken approximately 20 cm above the soil surface</tissue>
    </source>
</reference>
<protein>
    <submittedName>
        <fullName evidence="1">Uncharacterized protein</fullName>
    </submittedName>
</protein>
<dbReference type="EMBL" id="GBRH01249881">
    <property type="protein sequence ID" value="JAD48014.1"/>
    <property type="molecule type" value="Transcribed_RNA"/>
</dbReference>